<keyword evidence="1 3" id="KW-0315">Glutamine amidotransferase</keyword>
<dbReference type="SUPFAM" id="SSF56235">
    <property type="entry name" value="N-terminal nucleophile aminohydrolases (Ntn hydrolases)"/>
    <property type="match status" value="1"/>
</dbReference>
<gene>
    <name evidence="3" type="ORF">SAMN04488128_103775</name>
</gene>
<evidence type="ECO:0000259" key="2">
    <source>
        <dbReference type="PROSITE" id="PS51278"/>
    </source>
</evidence>
<evidence type="ECO:0000256" key="1">
    <source>
        <dbReference type="ARBA" id="ARBA00022962"/>
    </source>
</evidence>
<name>A0A1T4SYF7_9BACT</name>
<dbReference type="Gene3D" id="3.60.20.10">
    <property type="entry name" value="Glutamine Phosphoribosylpyrophosphate, subunit 1, domain 1"/>
    <property type="match status" value="1"/>
</dbReference>
<evidence type="ECO:0000313" key="3">
    <source>
        <dbReference type="EMBL" id="SKA33139.1"/>
    </source>
</evidence>
<dbReference type="Proteomes" id="UP000190367">
    <property type="component" value="Unassembled WGS sequence"/>
</dbReference>
<organism evidence="3 4">
    <name type="scientific">Chitinophaga eiseniae</name>
    <dbReference type="NCBI Taxonomy" id="634771"/>
    <lineage>
        <taxon>Bacteria</taxon>
        <taxon>Pseudomonadati</taxon>
        <taxon>Bacteroidota</taxon>
        <taxon>Chitinophagia</taxon>
        <taxon>Chitinophagales</taxon>
        <taxon>Chitinophagaceae</taxon>
        <taxon>Chitinophaga</taxon>
    </lineage>
</organism>
<dbReference type="Pfam" id="PF13230">
    <property type="entry name" value="GATase_4"/>
    <property type="match status" value="1"/>
</dbReference>
<dbReference type="PROSITE" id="PS51278">
    <property type="entry name" value="GATASE_TYPE_2"/>
    <property type="match status" value="1"/>
</dbReference>
<dbReference type="InterPro" id="IPR017932">
    <property type="entry name" value="GATase_2_dom"/>
</dbReference>
<dbReference type="InterPro" id="IPR026869">
    <property type="entry name" value="EgtC-like"/>
</dbReference>
<proteinExistence type="predicted"/>
<dbReference type="InterPro" id="IPR029055">
    <property type="entry name" value="Ntn_hydrolases_N"/>
</dbReference>
<dbReference type="OrthoDB" id="1094040at2"/>
<dbReference type="STRING" id="634771.SAMN04488128_103775"/>
<accession>A0A1T4SYF7</accession>
<keyword evidence="3" id="KW-0808">Transferase</keyword>
<dbReference type="AlphaFoldDB" id="A0A1T4SYF7"/>
<dbReference type="CDD" id="cd00352">
    <property type="entry name" value="Gn_AT_II"/>
    <property type="match status" value="1"/>
</dbReference>
<keyword evidence="4" id="KW-1185">Reference proteome</keyword>
<dbReference type="RefSeq" id="WP_078671100.1">
    <property type="nucleotide sequence ID" value="NZ_FUWZ01000003.1"/>
</dbReference>
<sequence>MCIAILNTKDTLSRTTFRTCWQNNPDGAGIAYYDSGTIKITKEMDCVDRLYESYRTLRKHNRHPMILHFRIATSGSVDADNCHPFEVGYGMVMAHNGIIDNVSPTATISDTRIFISEILNYLPEDFLYNAGIRELIGGFIDSSKLVFLDRYGMYHIINERLGHWDDDHSNWYSNYSYLETKVSPQYRSNHLQRPGRWMHRDSLDEEHWSACGCCDNLVETSKLHFDTFLQVNLCPDCLADYSGNYDRGYP</sequence>
<evidence type="ECO:0000313" key="4">
    <source>
        <dbReference type="Proteomes" id="UP000190367"/>
    </source>
</evidence>
<dbReference type="GO" id="GO:0016740">
    <property type="term" value="F:transferase activity"/>
    <property type="evidence" value="ECO:0007669"/>
    <property type="project" value="UniProtKB-KW"/>
</dbReference>
<reference evidence="4" key="1">
    <citation type="submission" date="2017-02" db="EMBL/GenBank/DDBJ databases">
        <authorList>
            <person name="Varghese N."/>
            <person name="Submissions S."/>
        </authorList>
    </citation>
    <scope>NUCLEOTIDE SEQUENCE [LARGE SCALE GENOMIC DNA]</scope>
    <source>
        <strain evidence="4">DSM 22224</strain>
    </source>
</reference>
<protein>
    <submittedName>
        <fullName evidence="3">Glutamine amidotransferases class-II</fullName>
    </submittedName>
</protein>
<feature type="domain" description="Glutamine amidotransferase type-2" evidence="2">
    <location>
        <begin position="1"/>
        <end position="250"/>
    </location>
</feature>
<dbReference type="EMBL" id="FUWZ01000003">
    <property type="protein sequence ID" value="SKA33139.1"/>
    <property type="molecule type" value="Genomic_DNA"/>
</dbReference>